<feature type="transmembrane region" description="Helical" evidence="1">
    <location>
        <begin position="20"/>
        <end position="43"/>
    </location>
</feature>
<keyword evidence="1" id="KW-0472">Membrane</keyword>
<protein>
    <submittedName>
        <fullName evidence="3">Membrane protein</fullName>
    </submittedName>
</protein>
<dbReference type="EMBL" id="LGUE01000002">
    <property type="protein sequence ID" value="KON90687.1"/>
    <property type="molecule type" value="Genomic_DNA"/>
</dbReference>
<dbReference type="InterPro" id="IPR012867">
    <property type="entry name" value="DUF1648"/>
</dbReference>
<evidence type="ECO:0000259" key="2">
    <source>
        <dbReference type="Pfam" id="PF07853"/>
    </source>
</evidence>
<evidence type="ECO:0000313" key="4">
    <source>
        <dbReference type="Proteomes" id="UP000037405"/>
    </source>
</evidence>
<feature type="transmembrane region" description="Helical" evidence="1">
    <location>
        <begin position="117"/>
        <end position="137"/>
    </location>
</feature>
<feature type="transmembrane region" description="Helical" evidence="1">
    <location>
        <begin position="143"/>
        <end position="161"/>
    </location>
</feature>
<dbReference type="OrthoDB" id="9808690at2"/>
<dbReference type="AlphaFoldDB" id="A0A0M0GMF8"/>
<name>A0A0M0GMF8_9BACI</name>
<keyword evidence="4" id="KW-1185">Reference proteome</keyword>
<comment type="caution">
    <text evidence="3">The sequence shown here is derived from an EMBL/GenBank/DDBJ whole genome shotgun (WGS) entry which is preliminary data.</text>
</comment>
<dbReference type="Proteomes" id="UP000037405">
    <property type="component" value="Unassembled WGS sequence"/>
</dbReference>
<feature type="transmembrane region" description="Helical" evidence="1">
    <location>
        <begin position="63"/>
        <end position="82"/>
    </location>
</feature>
<proteinExistence type="predicted"/>
<feature type="domain" description="DUF1648" evidence="2">
    <location>
        <begin position="32"/>
        <end position="72"/>
    </location>
</feature>
<keyword evidence="1" id="KW-1133">Transmembrane helix</keyword>
<gene>
    <name evidence="3" type="ORF">AF331_09100</name>
</gene>
<dbReference type="STRING" id="189381.GCA_900166615_01918"/>
<dbReference type="Pfam" id="PF07853">
    <property type="entry name" value="DUF1648"/>
    <property type="match status" value="1"/>
</dbReference>
<organism evidence="3 4">
    <name type="scientific">Rossellomorea marisflavi</name>
    <dbReference type="NCBI Taxonomy" id="189381"/>
    <lineage>
        <taxon>Bacteria</taxon>
        <taxon>Bacillati</taxon>
        <taxon>Bacillota</taxon>
        <taxon>Bacilli</taxon>
        <taxon>Bacillales</taxon>
        <taxon>Bacillaceae</taxon>
        <taxon>Rossellomorea</taxon>
    </lineage>
</organism>
<accession>A0A0M0GMF8</accession>
<keyword evidence="1" id="KW-0812">Transmembrane</keyword>
<evidence type="ECO:0000313" key="3">
    <source>
        <dbReference type="EMBL" id="KON90687.1"/>
    </source>
</evidence>
<dbReference type="PATRIC" id="fig|189381.12.peg.4031"/>
<sequence length="167" mass="18904">MDMGGNRPKLSIAKTTREKLWDLVGAGSYAGMIGLLVMTWTSLPDKVPAHYNLTEITRWGSKYELLILPAIGFVLGLSMHLLEKFPEVHNYPDRLNESNARAFYLNSRQMLNVMKNTCVLVFALLAFETVAIAMGWVKGMFEWFLPVVLIGMMVPIVEALLKRRKIT</sequence>
<reference evidence="4" key="1">
    <citation type="submission" date="2015-07" db="EMBL/GenBank/DDBJ databases">
        <title>Fjat-14235 jcm11544.</title>
        <authorList>
            <person name="Liu B."/>
            <person name="Wang J."/>
            <person name="Zhu Y."/>
            <person name="Liu G."/>
            <person name="Chen Q."/>
            <person name="Chen Z."/>
            <person name="Lan J."/>
            <person name="Che J."/>
            <person name="Ge C."/>
            <person name="Shi H."/>
            <person name="Pan Z."/>
            <person name="Liu X."/>
        </authorList>
    </citation>
    <scope>NUCLEOTIDE SEQUENCE [LARGE SCALE GENOMIC DNA]</scope>
    <source>
        <strain evidence="4">JCM 11544</strain>
    </source>
</reference>
<evidence type="ECO:0000256" key="1">
    <source>
        <dbReference type="SAM" id="Phobius"/>
    </source>
</evidence>